<feature type="non-terminal residue" evidence="1">
    <location>
        <position position="46"/>
    </location>
</feature>
<keyword evidence="2" id="KW-1185">Reference proteome</keyword>
<sequence>MDNISFHHESSASRWKYVYNRRLSLERELGKDALECNELVNLLNEA</sequence>
<reference evidence="1 2" key="1">
    <citation type="journal article" date="2018" name="Front. Plant Sci.">
        <title>Red Clover (Trifolium pratense) and Zigzag Clover (T. medium) - A Picture of Genomic Similarities and Differences.</title>
        <authorList>
            <person name="Dluhosova J."/>
            <person name="Istvanek J."/>
            <person name="Nedelnik J."/>
            <person name="Repkova J."/>
        </authorList>
    </citation>
    <scope>NUCLEOTIDE SEQUENCE [LARGE SCALE GENOMIC DNA]</scope>
    <source>
        <strain evidence="2">cv. 10/8</strain>
        <tissue evidence="1">Leaf</tissue>
    </source>
</reference>
<dbReference type="AlphaFoldDB" id="A0A392V9K3"/>
<dbReference type="Proteomes" id="UP000265520">
    <property type="component" value="Unassembled WGS sequence"/>
</dbReference>
<accession>A0A392V9K3</accession>
<comment type="caution">
    <text evidence="1">The sequence shown here is derived from an EMBL/GenBank/DDBJ whole genome shotgun (WGS) entry which is preliminary data.</text>
</comment>
<evidence type="ECO:0000313" key="1">
    <source>
        <dbReference type="EMBL" id="MCI83949.1"/>
    </source>
</evidence>
<proteinExistence type="predicted"/>
<protein>
    <submittedName>
        <fullName evidence="1">Envelope-like protein</fullName>
    </submittedName>
</protein>
<dbReference type="EMBL" id="LXQA011079286">
    <property type="protein sequence ID" value="MCI83949.1"/>
    <property type="molecule type" value="Genomic_DNA"/>
</dbReference>
<evidence type="ECO:0000313" key="2">
    <source>
        <dbReference type="Proteomes" id="UP000265520"/>
    </source>
</evidence>
<organism evidence="1 2">
    <name type="scientific">Trifolium medium</name>
    <dbReference type="NCBI Taxonomy" id="97028"/>
    <lineage>
        <taxon>Eukaryota</taxon>
        <taxon>Viridiplantae</taxon>
        <taxon>Streptophyta</taxon>
        <taxon>Embryophyta</taxon>
        <taxon>Tracheophyta</taxon>
        <taxon>Spermatophyta</taxon>
        <taxon>Magnoliopsida</taxon>
        <taxon>eudicotyledons</taxon>
        <taxon>Gunneridae</taxon>
        <taxon>Pentapetalae</taxon>
        <taxon>rosids</taxon>
        <taxon>fabids</taxon>
        <taxon>Fabales</taxon>
        <taxon>Fabaceae</taxon>
        <taxon>Papilionoideae</taxon>
        <taxon>50 kb inversion clade</taxon>
        <taxon>NPAAA clade</taxon>
        <taxon>Hologalegina</taxon>
        <taxon>IRL clade</taxon>
        <taxon>Trifolieae</taxon>
        <taxon>Trifolium</taxon>
    </lineage>
</organism>
<name>A0A392V9K3_9FABA</name>